<dbReference type="CDD" id="cd00531">
    <property type="entry name" value="NTF2_like"/>
    <property type="match status" value="1"/>
</dbReference>
<dbReference type="RefSeq" id="WP_179583711.1">
    <property type="nucleotide sequence ID" value="NZ_JACBYR010000001.1"/>
</dbReference>
<sequence length="146" mass="16803">MTKTELLLLRYELEVLTIDFWHEVDIAGGGKAASYYVEDAVFASSVREYRGRAAIEAFYERRRDRGARVSLHVVQNFRIEPDTDTRVRCQYILNLYAADGVPVLPSRPAIMLALVEELVVKQADGSWRYESRRVFPQFRDETPTTG</sequence>
<reference evidence="2 3" key="1">
    <citation type="submission" date="2020-07" db="EMBL/GenBank/DDBJ databases">
        <title>Genomic Encyclopedia of Type Strains, Phase IV (KMG-V): Genome sequencing to study the core and pangenomes of soil and plant-associated prokaryotes.</title>
        <authorList>
            <person name="Whitman W."/>
        </authorList>
    </citation>
    <scope>NUCLEOTIDE SEQUENCE [LARGE SCALE GENOMIC DNA]</scope>
    <source>
        <strain evidence="2 3">SAS40</strain>
    </source>
</reference>
<name>A0A7Y9IRQ2_9BURK</name>
<dbReference type="InterPro" id="IPR032710">
    <property type="entry name" value="NTF2-like_dom_sf"/>
</dbReference>
<dbReference type="Pfam" id="PF13577">
    <property type="entry name" value="SnoaL_4"/>
    <property type="match status" value="1"/>
</dbReference>
<dbReference type="AlphaFoldDB" id="A0A7Y9IRQ2"/>
<dbReference type="Gene3D" id="3.10.450.50">
    <property type="match status" value="1"/>
</dbReference>
<gene>
    <name evidence="2" type="ORF">FHW18_000866</name>
</gene>
<evidence type="ECO:0000313" key="3">
    <source>
        <dbReference type="Proteomes" id="UP000542125"/>
    </source>
</evidence>
<dbReference type="InterPro" id="IPR037401">
    <property type="entry name" value="SnoaL-like"/>
</dbReference>
<keyword evidence="3" id="KW-1185">Reference proteome</keyword>
<dbReference type="SUPFAM" id="SSF54427">
    <property type="entry name" value="NTF2-like"/>
    <property type="match status" value="1"/>
</dbReference>
<protein>
    <recommendedName>
        <fullName evidence="1">SnoaL-like domain-containing protein</fullName>
    </recommendedName>
</protein>
<dbReference type="Proteomes" id="UP000542125">
    <property type="component" value="Unassembled WGS sequence"/>
</dbReference>
<organism evidence="2 3">
    <name type="scientific">Pigmentiphaga litoralis</name>
    <dbReference type="NCBI Taxonomy" id="516702"/>
    <lineage>
        <taxon>Bacteria</taxon>
        <taxon>Pseudomonadati</taxon>
        <taxon>Pseudomonadota</taxon>
        <taxon>Betaproteobacteria</taxon>
        <taxon>Burkholderiales</taxon>
        <taxon>Alcaligenaceae</taxon>
        <taxon>Pigmentiphaga</taxon>
    </lineage>
</organism>
<proteinExistence type="predicted"/>
<comment type="caution">
    <text evidence="2">The sequence shown here is derived from an EMBL/GenBank/DDBJ whole genome shotgun (WGS) entry which is preliminary data.</text>
</comment>
<evidence type="ECO:0000313" key="2">
    <source>
        <dbReference type="EMBL" id="NYE81595.1"/>
    </source>
</evidence>
<accession>A0A7Y9IRQ2</accession>
<dbReference type="EMBL" id="JACBYR010000001">
    <property type="protein sequence ID" value="NYE81595.1"/>
    <property type="molecule type" value="Genomic_DNA"/>
</dbReference>
<evidence type="ECO:0000259" key="1">
    <source>
        <dbReference type="Pfam" id="PF13577"/>
    </source>
</evidence>
<feature type="domain" description="SnoaL-like" evidence="1">
    <location>
        <begin position="24"/>
        <end position="133"/>
    </location>
</feature>